<dbReference type="AlphaFoldDB" id="A0A8T2NB33"/>
<accession>A0A8T2NB33</accession>
<organism evidence="2 3">
    <name type="scientific">Albula glossodonta</name>
    <name type="common">roundjaw bonefish</name>
    <dbReference type="NCBI Taxonomy" id="121402"/>
    <lineage>
        <taxon>Eukaryota</taxon>
        <taxon>Metazoa</taxon>
        <taxon>Chordata</taxon>
        <taxon>Craniata</taxon>
        <taxon>Vertebrata</taxon>
        <taxon>Euteleostomi</taxon>
        <taxon>Actinopterygii</taxon>
        <taxon>Neopterygii</taxon>
        <taxon>Teleostei</taxon>
        <taxon>Albuliformes</taxon>
        <taxon>Albulidae</taxon>
        <taxon>Albula</taxon>
    </lineage>
</organism>
<protein>
    <submittedName>
        <fullName evidence="2">Uncharacterized protein</fullName>
    </submittedName>
</protein>
<feature type="compositionally biased region" description="Polar residues" evidence="1">
    <location>
        <begin position="116"/>
        <end position="136"/>
    </location>
</feature>
<reference evidence="2" key="1">
    <citation type="thesis" date="2021" institute="BYU ScholarsArchive" country="Provo, UT, USA">
        <title>Applications of and Algorithms for Genome Assembly and Genomic Analyses with an Emphasis on Marine Teleosts.</title>
        <authorList>
            <person name="Pickett B.D."/>
        </authorList>
    </citation>
    <scope>NUCLEOTIDE SEQUENCE</scope>
    <source>
        <strain evidence="2">HI-2016</strain>
    </source>
</reference>
<keyword evidence="3" id="KW-1185">Reference proteome</keyword>
<evidence type="ECO:0000256" key="1">
    <source>
        <dbReference type="SAM" id="MobiDB-lite"/>
    </source>
</evidence>
<name>A0A8T2NB33_9TELE</name>
<dbReference type="Proteomes" id="UP000824540">
    <property type="component" value="Unassembled WGS sequence"/>
</dbReference>
<evidence type="ECO:0000313" key="2">
    <source>
        <dbReference type="EMBL" id="KAG9334978.1"/>
    </source>
</evidence>
<sequence>MDGGSLILWTLEPYCTRVPRAEALLLGHPVPAPLLRPAEQLGTPPREQAVRAGVIQEELDGGLHVLHEVGRLSLRGRGQILQNKGEQVPHSQTVTPPWENRYPILKQSHHHGRTGTPFSNSLTTMGEQAPHSQTVSPPWENRYPILKQSHHHGRTAAGKSEKTQQTWPPVKVRAERSSSAGPRVGREAGNTSPTSPYRPSLAWLLREVTAFTS</sequence>
<evidence type="ECO:0000313" key="3">
    <source>
        <dbReference type="Proteomes" id="UP000824540"/>
    </source>
</evidence>
<proteinExistence type="predicted"/>
<feature type="region of interest" description="Disordered" evidence="1">
    <location>
        <begin position="108"/>
        <end position="199"/>
    </location>
</feature>
<comment type="caution">
    <text evidence="2">The sequence shown here is derived from an EMBL/GenBank/DDBJ whole genome shotgun (WGS) entry which is preliminary data.</text>
</comment>
<dbReference type="EMBL" id="JAFBMS010000132">
    <property type="protein sequence ID" value="KAG9334978.1"/>
    <property type="molecule type" value="Genomic_DNA"/>
</dbReference>
<gene>
    <name evidence="2" type="ORF">JZ751_006201</name>
</gene>